<dbReference type="AlphaFoldDB" id="A0AAE1BV71"/>
<proteinExistence type="predicted"/>
<evidence type="ECO:0000313" key="2">
    <source>
        <dbReference type="Proteomes" id="UP001286313"/>
    </source>
</evidence>
<sequence length="71" mass="8050">MAAILDQCLHLDISKFALFIYIKPHSHTAMTPATTTEYVFYSRRGKADFHSRQAATTTTHNYKTTCGVLQQ</sequence>
<keyword evidence="2" id="KW-1185">Reference proteome</keyword>
<organism evidence="1 2">
    <name type="scientific">Petrolisthes cinctipes</name>
    <name type="common">Flat porcelain crab</name>
    <dbReference type="NCBI Taxonomy" id="88211"/>
    <lineage>
        <taxon>Eukaryota</taxon>
        <taxon>Metazoa</taxon>
        <taxon>Ecdysozoa</taxon>
        <taxon>Arthropoda</taxon>
        <taxon>Crustacea</taxon>
        <taxon>Multicrustacea</taxon>
        <taxon>Malacostraca</taxon>
        <taxon>Eumalacostraca</taxon>
        <taxon>Eucarida</taxon>
        <taxon>Decapoda</taxon>
        <taxon>Pleocyemata</taxon>
        <taxon>Anomura</taxon>
        <taxon>Galatheoidea</taxon>
        <taxon>Porcellanidae</taxon>
        <taxon>Petrolisthes</taxon>
    </lineage>
</organism>
<comment type="caution">
    <text evidence="1">The sequence shown here is derived from an EMBL/GenBank/DDBJ whole genome shotgun (WGS) entry which is preliminary data.</text>
</comment>
<evidence type="ECO:0000313" key="1">
    <source>
        <dbReference type="EMBL" id="KAK3855774.1"/>
    </source>
</evidence>
<gene>
    <name evidence="1" type="ORF">Pcinc_037848</name>
</gene>
<accession>A0AAE1BV71</accession>
<dbReference type="Proteomes" id="UP001286313">
    <property type="component" value="Unassembled WGS sequence"/>
</dbReference>
<reference evidence="1" key="1">
    <citation type="submission" date="2023-10" db="EMBL/GenBank/DDBJ databases">
        <title>Genome assemblies of two species of porcelain crab, Petrolisthes cinctipes and Petrolisthes manimaculis (Anomura: Porcellanidae).</title>
        <authorList>
            <person name="Angst P."/>
        </authorList>
    </citation>
    <scope>NUCLEOTIDE SEQUENCE</scope>
    <source>
        <strain evidence="1">PB745_01</strain>
        <tissue evidence="1">Gill</tissue>
    </source>
</reference>
<protein>
    <submittedName>
        <fullName evidence="1">Uncharacterized protein</fullName>
    </submittedName>
</protein>
<dbReference type="EMBL" id="JAWQEG010006095">
    <property type="protein sequence ID" value="KAK3855774.1"/>
    <property type="molecule type" value="Genomic_DNA"/>
</dbReference>
<name>A0AAE1BV71_PETCI</name>